<reference evidence="9 10" key="1">
    <citation type="journal article" date="2023" name="Elife">
        <title>Identification of key yeast species and microbe-microbe interactions impacting larval growth of Drosophila in the wild.</title>
        <authorList>
            <person name="Mure A."/>
            <person name="Sugiura Y."/>
            <person name="Maeda R."/>
            <person name="Honda K."/>
            <person name="Sakurai N."/>
            <person name="Takahashi Y."/>
            <person name="Watada M."/>
            <person name="Katoh T."/>
            <person name="Gotoh A."/>
            <person name="Gotoh Y."/>
            <person name="Taniguchi I."/>
            <person name="Nakamura K."/>
            <person name="Hayashi T."/>
            <person name="Katayama T."/>
            <person name="Uemura T."/>
            <person name="Hattori Y."/>
        </authorList>
    </citation>
    <scope>NUCLEOTIDE SEQUENCE [LARGE SCALE GENOMIC DNA]</scope>
    <source>
        <strain evidence="9 10">SB-73</strain>
    </source>
</reference>
<keyword evidence="7" id="KW-0496">Mitochondrion</keyword>
<dbReference type="InterPro" id="IPR033948">
    <property type="entry name" value="ETF_beta_N"/>
</dbReference>
<dbReference type="GO" id="GO:0009055">
    <property type="term" value="F:electron transfer activity"/>
    <property type="evidence" value="ECO:0007669"/>
    <property type="project" value="InterPro"/>
</dbReference>
<dbReference type="InterPro" id="IPR012255">
    <property type="entry name" value="ETF_b"/>
</dbReference>
<comment type="subunit">
    <text evidence="7">Heterodimer of an alpha and a beta subunit.</text>
</comment>
<name>A0AAV5RM31_STABA</name>
<proteinExistence type="inferred from homology"/>
<evidence type="ECO:0000313" key="9">
    <source>
        <dbReference type="EMBL" id="GMM52146.1"/>
    </source>
</evidence>
<evidence type="ECO:0000313" key="10">
    <source>
        <dbReference type="Proteomes" id="UP001362899"/>
    </source>
</evidence>
<evidence type="ECO:0000256" key="2">
    <source>
        <dbReference type="ARBA" id="ARBA00007557"/>
    </source>
</evidence>
<comment type="function">
    <text evidence="5 7">The electron transfer flavoprotein serves as a specific electron acceptor for several dehydrogenases, including five acyl-CoA dehydrogenases, glutaryl-CoA and sarcosine dehydrogenase. It transfers the electrons to the main mitochondrial respiratory chain via ETF-ubiquinone oxidoreductase (ETF dehydrogenase).</text>
</comment>
<dbReference type="PANTHER" id="PTHR21294">
    <property type="entry name" value="ELECTRON TRANSFER FLAVOPROTEIN BETA-SUBUNIT"/>
    <property type="match status" value="1"/>
</dbReference>
<dbReference type="SUPFAM" id="SSF52402">
    <property type="entry name" value="Adenine nucleotide alpha hydrolases-like"/>
    <property type="match status" value="1"/>
</dbReference>
<evidence type="ECO:0000256" key="3">
    <source>
        <dbReference type="ARBA" id="ARBA00022448"/>
    </source>
</evidence>
<dbReference type="EMBL" id="BTGC01000008">
    <property type="protein sequence ID" value="GMM52146.1"/>
    <property type="molecule type" value="Genomic_DNA"/>
</dbReference>
<evidence type="ECO:0000256" key="6">
    <source>
        <dbReference type="ARBA" id="ARBA00070315"/>
    </source>
</evidence>
<dbReference type="Pfam" id="PF01012">
    <property type="entry name" value="ETF"/>
    <property type="match status" value="1"/>
</dbReference>
<dbReference type="InterPro" id="IPR014730">
    <property type="entry name" value="ETF_a/b_N"/>
</dbReference>
<dbReference type="GO" id="GO:0033539">
    <property type="term" value="P:fatty acid beta-oxidation using acyl-CoA dehydrogenase"/>
    <property type="evidence" value="ECO:0007669"/>
    <property type="project" value="TreeGrafter"/>
</dbReference>
<dbReference type="Proteomes" id="UP001362899">
    <property type="component" value="Unassembled WGS sequence"/>
</dbReference>
<evidence type="ECO:0000256" key="7">
    <source>
        <dbReference type="PIRNR" id="PIRNR000090"/>
    </source>
</evidence>
<feature type="domain" description="Electron transfer flavoprotein alpha/beta-subunit N-terminal" evidence="8">
    <location>
        <begin position="25"/>
        <end position="217"/>
    </location>
</feature>
<dbReference type="SMART" id="SM00893">
    <property type="entry name" value="ETF"/>
    <property type="match status" value="1"/>
</dbReference>
<evidence type="ECO:0000256" key="5">
    <source>
        <dbReference type="ARBA" id="ARBA00025416"/>
    </source>
</evidence>
<comment type="similarity">
    <text evidence="2 7">Belongs to the ETF beta-subunit/FixA family.</text>
</comment>
<protein>
    <recommendedName>
        <fullName evidence="6 7">Probable electron transfer flavoprotein subunit beta</fullName>
    </recommendedName>
</protein>
<dbReference type="PIRSF" id="PIRSF000090">
    <property type="entry name" value="Beta-ETF"/>
    <property type="match status" value="1"/>
</dbReference>
<dbReference type="GO" id="GO:0009063">
    <property type="term" value="P:amino acid catabolic process"/>
    <property type="evidence" value="ECO:0007669"/>
    <property type="project" value="TreeGrafter"/>
</dbReference>
<comment type="subcellular location">
    <subcellularLocation>
        <location evidence="1 7">Mitochondrion matrix</location>
    </subcellularLocation>
</comment>
<keyword evidence="3 7" id="KW-0813">Transport</keyword>
<gene>
    <name evidence="9" type="ORF">DASB73_031090</name>
</gene>
<comment type="caution">
    <text evidence="9">The sequence shown here is derived from an EMBL/GenBank/DDBJ whole genome shotgun (WGS) entry which is preliminary data.</text>
</comment>
<comment type="cofactor">
    <cofactor evidence="7">
        <name>FAD</name>
        <dbReference type="ChEBI" id="CHEBI:57692"/>
    </cofactor>
    <text evidence="7">Binds 1 FAD per dimer.</text>
</comment>
<evidence type="ECO:0000259" key="8">
    <source>
        <dbReference type="SMART" id="SM00893"/>
    </source>
</evidence>
<accession>A0AAV5RM31</accession>
<evidence type="ECO:0000256" key="4">
    <source>
        <dbReference type="ARBA" id="ARBA00022982"/>
    </source>
</evidence>
<dbReference type="FunFam" id="3.40.50.620:FF:000011">
    <property type="entry name" value="Electron transfer flavoprotein subunit beta"/>
    <property type="match status" value="1"/>
</dbReference>
<dbReference type="InterPro" id="IPR014729">
    <property type="entry name" value="Rossmann-like_a/b/a_fold"/>
</dbReference>
<dbReference type="GO" id="GO:0005759">
    <property type="term" value="C:mitochondrial matrix"/>
    <property type="evidence" value="ECO:0007669"/>
    <property type="project" value="UniProtKB-SubCell"/>
</dbReference>
<dbReference type="PANTHER" id="PTHR21294:SF8">
    <property type="entry name" value="ELECTRON TRANSFER FLAVOPROTEIN SUBUNIT BETA"/>
    <property type="match status" value="1"/>
</dbReference>
<keyword evidence="10" id="KW-1185">Reference proteome</keyword>
<dbReference type="AlphaFoldDB" id="A0AAV5RM31"/>
<evidence type="ECO:0000256" key="1">
    <source>
        <dbReference type="ARBA" id="ARBA00004305"/>
    </source>
</evidence>
<organism evidence="9 10">
    <name type="scientific">Starmerella bacillaris</name>
    <name type="common">Yeast</name>
    <name type="synonym">Candida zemplinina</name>
    <dbReference type="NCBI Taxonomy" id="1247836"/>
    <lineage>
        <taxon>Eukaryota</taxon>
        <taxon>Fungi</taxon>
        <taxon>Dikarya</taxon>
        <taxon>Ascomycota</taxon>
        <taxon>Saccharomycotina</taxon>
        <taxon>Dipodascomycetes</taxon>
        <taxon>Dipodascales</taxon>
        <taxon>Trichomonascaceae</taxon>
        <taxon>Starmerella</taxon>
    </lineage>
</organism>
<sequence length="254" mass="27509">MSNKLKILVPLKRVIDPLLKPKISASKIDLTGLKFTTNPFCDIALSEAIQLKEKNSNLVENIHAVSIGSAKSKEILVAAIAKGANSASLIETEKSVEPLAVAKLLAEVAKQQKSNLIMLGKQSIDSDANQTGQMLAALLNWPQATFASKVEVSSDGTSVEVTREVDGGSVTQKASLPMVITADLRLNNPRFVSLPKLMKAKKTKIDTKKIEEFGTDITPRLEVEKVEEPPVREPGIMVNTVEEFVAELKKRGAL</sequence>
<dbReference type="CDD" id="cd01714">
    <property type="entry name" value="ETF_beta"/>
    <property type="match status" value="1"/>
</dbReference>
<dbReference type="Gene3D" id="3.40.50.620">
    <property type="entry name" value="HUPs"/>
    <property type="match status" value="1"/>
</dbReference>
<comment type="cofactor">
    <cofactor evidence="7">
        <name>AMP</name>
        <dbReference type="ChEBI" id="CHEBI:456215"/>
    </cofactor>
    <text evidence="7">Binds 1 AMP per subunit.</text>
</comment>
<keyword evidence="4 7" id="KW-0249">Electron transport</keyword>